<dbReference type="EMBL" id="CAEZTA010000105">
    <property type="protein sequence ID" value="CAB4558557.1"/>
    <property type="molecule type" value="Genomic_DNA"/>
</dbReference>
<evidence type="ECO:0000259" key="7">
    <source>
        <dbReference type="Pfam" id="PF02782"/>
    </source>
</evidence>
<gene>
    <name evidence="8" type="ORF">UFOPK1541_00724</name>
</gene>
<dbReference type="Pfam" id="PF00370">
    <property type="entry name" value="FGGY_N"/>
    <property type="match status" value="1"/>
</dbReference>
<keyword evidence="2" id="KW-0808">Transferase</keyword>
<dbReference type="InterPro" id="IPR018485">
    <property type="entry name" value="FGGY_C"/>
</dbReference>
<keyword evidence="3" id="KW-0547">Nucleotide-binding</keyword>
<dbReference type="InterPro" id="IPR018484">
    <property type="entry name" value="FGGY_N"/>
</dbReference>
<protein>
    <submittedName>
        <fullName evidence="8">Unannotated protein</fullName>
    </submittedName>
</protein>
<keyword evidence="5" id="KW-0067">ATP-binding</keyword>
<dbReference type="GO" id="GO:0006071">
    <property type="term" value="P:glycerol metabolic process"/>
    <property type="evidence" value="ECO:0007669"/>
    <property type="project" value="TreeGrafter"/>
</dbReference>
<evidence type="ECO:0000256" key="3">
    <source>
        <dbReference type="ARBA" id="ARBA00022741"/>
    </source>
</evidence>
<organism evidence="8">
    <name type="scientific">freshwater metagenome</name>
    <dbReference type="NCBI Taxonomy" id="449393"/>
    <lineage>
        <taxon>unclassified sequences</taxon>
        <taxon>metagenomes</taxon>
        <taxon>ecological metagenomes</taxon>
    </lineage>
</organism>
<dbReference type="InterPro" id="IPR000577">
    <property type="entry name" value="Carb_kinase_FGGY"/>
</dbReference>
<sequence>MENSSPIILAIDQGSGSTKALAINLKGEVLAQADVKIETTFPQPGWVEQDPEEIWRSVVAASLQITKTHKISAVGLSIQRESVLFWDRTTGKALTNVITWQDRRASDLAEKSAKNAARVKEITGLELDPMFSALKAQWLLENQNFTGDICIGTIDSWIAFKLGAGHIIEAGSASRTQLLDIKTGQWSQELLDLFKVDAKTLPRVCSSDEKHLCTNMQELGLANDVPLSGIMGDSHAALFAHKGWISGNFKATFGTGTSLMGLTETNPQTIAWSLGSELTRAAEANILSTGSTLVWLAQLLDTTPDELAKLAPESTQQVEIVPAFNGLGAPWWDREATGIIAGLTRGSSRADLAAAALRSTAAQINDVLEDFAKSGIKIDSLYADGGGARNQYLMQILADLSGKKIKSSQLLELSAFGAAMVAAIGAGLATITDIEKIELKYDEYSPRLSEEDREKALKTWRKALAASRMKSL</sequence>
<reference evidence="8" key="1">
    <citation type="submission" date="2020-05" db="EMBL/GenBank/DDBJ databases">
        <authorList>
            <person name="Chiriac C."/>
            <person name="Salcher M."/>
            <person name="Ghai R."/>
            <person name="Kavagutti S V."/>
        </authorList>
    </citation>
    <scope>NUCLEOTIDE SEQUENCE</scope>
</reference>
<evidence type="ECO:0000256" key="5">
    <source>
        <dbReference type="ARBA" id="ARBA00022840"/>
    </source>
</evidence>
<keyword evidence="4" id="KW-0418">Kinase</keyword>
<proteinExistence type="inferred from homology"/>
<dbReference type="Pfam" id="PF02782">
    <property type="entry name" value="FGGY_C"/>
    <property type="match status" value="1"/>
</dbReference>
<dbReference type="GO" id="GO:0005829">
    <property type="term" value="C:cytosol"/>
    <property type="evidence" value="ECO:0007669"/>
    <property type="project" value="TreeGrafter"/>
</dbReference>
<dbReference type="SUPFAM" id="SSF53067">
    <property type="entry name" value="Actin-like ATPase domain"/>
    <property type="match status" value="2"/>
</dbReference>
<dbReference type="PANTHER" id="PTHR10196:SF69">
    <property type="entry name" value="GLYCEROL KINASE"/>
    <property type="match status" value="1"/>
</dbReference>
<dbReference type="GO" id="GO:0004370">
    <property type="term" value="F:glycerol kinase activity"/>
    <property type="evidence" value="ECO:0007669"/>
    <property type="project" value="TreeGrafter"/>
</dbReference>
<dbReference type="PANTHER" id="PTHR10196">
    <property type="entry name" value="SUGAR KINASE"/>
    <property type="match status" value="1"/>
</dbReference>
<evidence type="ECO:0000259" key="6">
    <source>
        <dbReference type="Pfam" id="PF00370"/>
    </source>
</evidence>
<dbReference type="InterPro" id="IPR043129">
    <property type="entry name" value="ATPase_NBD"/>
</dbReference>
<dbReference type="GO" id="GO:0005524">
    <property type="term" value="F:ATP binding"/>
    <property type="evidence" value="ECO:0007669"/>
    <property type="project" value="UniProtKB-KW"/>
</dbReference>
<feature type="domain" description="Carbohydrate kinase FGGY N-terminal" evidence="6">
    <location>
        <begin position="7"/>
        <end position="239"/>
    </location>
</feature>
<dbReference type="PIRSF" id="PIRSF000538">
    <property type="entry name" value="GlpK"/>
    <property type="match status" value="1"/>
</dbReference>
<accession>A0A6J6D3Z1</accession>
<evidence type="ECO:0000256" key="2">
    <source>
        <dbReference type="ARBA" id="ARBA00022679"/>
    </source>
</evidence>
<name>A0A6J6D3Z1_9ZZZZ</name>
<comment type="similarity">
    <text evidence="1">Belongs to the FGGY kinase family.</text>
</comment>
<dbReference type="Gene3D" id="3.30.420.40">
    <property type="match status" value="2"/>
</dbReference>
<evidence type="ECO:0000256" key="1">
    <source>
        <dbReference type="ARBA" id="ARBA00009156"/>
    </source>
</evidence>
<evidence type="ECO:0000256" key="4">
    <source>
        <dbReference type="ARBA" id="ARBA00022777"/>
    </source>
</evidence>
<feature type="domain" description="Carbohydrate kinase FGGY C-terminal" evidence="7">
    <location>
        <begin position="251"/>
        <end position="425"/>
    </location>
</feature>
<evidence type="ECO:0000313" key="8">
    <source>
        <dbReference type="EMBL" id="CAB4558557.1"/>
    </source>
</evidence>
<dbReference type="AlphaFoldDB" id="A0A6J6D3Z1"/>